<feature type="transmembrane region" description="Helical" evidence="1">
    <location>
        <begin position="144"/>
        <end position="166"/>
    </location>
</feature>
<gene>
    <name evidence="2" type="ORF">KDM89_10020</name>
</gene>
<evidence type="ECO:0000256" key="1">
    <source>
        <dbReference type="SAM" id="Phobius"/>
    </source>
</evidence>
<feature type="transmembrane region" description="Helical" evidence="1">
    <location>
        <begin position="93"/>
        <end position="111"/>
    </location>
</feature>
<comment type="caution">
    <text evidence="2">The sequence shown here is derived from an EMBL/GenBank/DDBJ whole genome shotgun (WGS) entry which is preliminary data.</text>
</comment>
<dbReference type="InterPro" id="IPR047798">
    <property type="entry name" value="BPSS1780-like"/>
</dbReference>
<keyword evidence="1" id="KW-0472">Membrane</keyword>
<dbReference type="AlphaFoldDB" id="A0A941DPE2"/>
<reference evidence="2" key="1">
    <citation type="submission" date="2021-04" db="EMBL/GenBank/DDBJ databases">
        <title>novel species isolated from subtropical streams in China.</title>
        <authorList>
            <person name="Lu H."/>
        </authorList>
    </citation>
    <scope>NUCLEOTIDE SEQUENCE</scope>
    <source>
        <strain evidence="2">LFS511W</strain>
    </source>
</reference>
<dbReference type="EMBL" id="JAGSPN010000006">
    <property type="protein sequence ID" value="MBR7782481.1"/>
    <property type="molecule type" value="Genomic_DNA"/>
</dbReference>
<dbReference type="Proteomes" id="UP000680067">
    <property type="component" value="Unassembled WGS sequence"/>
</dbReference>
<name>A0A941DPE2_9BURK</name>
<keyword evidence="3" id="KW-1185">Reference proteome</keyword>
<evidence type="ECO:0008006" key="4">
    <source>
        <dbReference type="Google" id="ProtNLM"/>
    </source>
</evidence>
<feature type="transmembrane region" description="Helical" evidence="1">
    <location>
        <begin position="219"/>
        <end position="238"/>
    </location>
</feature>
<accession>A0A941DPE2</accession>
<keyword evidence="1" id="KW-1133">Transmembrane helix</keyword>
<feature type="transmembrane region" description="Helical" evidence="1">
    <location>
        <begin position="186"/>
        <end position="207"/>
    </location>
</feature>
<feature type="transmembrane region" description="Helical" evidence="1">
    <location>
        <begin position="27"/>
        <end position="47"/>
    </location>
</feature>
<protein>
    <recommendedName>
        <fullName evidence="4">Transmembrane protein</fullName>
    </recommendedName>
</protein>
<proteinExistence type="predicted"/>
<dbReference type="NCBIfam" id="NF041043">
    <property type="entry name" value="BPSS1780_fam"/>
    <property type="match status" value="1"/>
</dbReference>
<organism evidence="2 3">
    <name type="scientific">Undibacterium luofuense</name>
    <dbReference type="NCBI Taxonomy" id="2828733"/>
    <lineage>
        <taxon>Bacteria</taxon>
        <taxon>Pseudomonadati</taxon>
        <taxon>Pseudomonadota</taxon>
        <taxon>Betaproteobacteria</taxon>
        <taxon>Burkholderiales</taxon>
        <taxon>Oxalobacteraceae</taxon>
        <taxon>Undibacterium</taxon>
    </lineage>
</organism>
<evidence type="ECO:0000313" key="2">
    <source>
        <dbReference type="EMBL" id="MBR7782481.1"/>
    </source>
</evidence>
<evidence type="ECO:0000313" key="3">
    <source>
        <dbReference type="Proteomes" id="UP000680067"/>
    </source>
</evidence>
<sequence>MKVLSASAGWHWFSEAIKLFRQQPSQLISLFFLYILAMVVLSIPPYIGPVLPLLLTPVFNMGFMEAAHQTAKGQKVTPHTLITGFYSPALRRLTTLGAMYGISLMFALWIATLPGENGWEMVLTAQDKVDPALLDKQELLTGTLWGMVAMLPVLMLTWYAAPLVMWKNLPLIKAMYFSFYATSRNWRAFLVYGVCLAMFAGLLPVMLIEVLMLIFGKSAVIAFLILPLLALITCIRYLTYYPSYTDLFGQPGAEN</sequence>
<dbReference type="RefSeq" id="WP_212687796.1">
    <property type="nucleotide sequence ID" value="NZ_JAGSPN010000006.1"/>
</dbReference>
<keyword evidence="1" id="KW-0812">Transmembrane</keyword>